<dbReference type="KEGG" id="pah:Poras_1163"/>
<dbReference type="eggNOG" id="COG0020">
    <property type="taxonomic scope" value="Bacteria"/>
</dbReference>
<comment type="function">
    <text evidence="2">Catalyzes the condensation of isopentenyl diphosphate (IPP) with allylic pyrophosphates generating different type of terpenoids.</text>
</comment>
<dbReference type="SUPFAM" id="SSF64005">
    <property type="entry name" value="Undecaprenyl diphosphate synthase"/>
    <property type="match status" value="1"/>
</dbReference>
<keyword evidence="2" id="KW-0479">Metal-binding</keyword>
<evidence type="ECO:0000256" key="1">
    <source>
        <dbReference type="ARBA" id="ARBA00022679"/>
    </source>
</evidence>
<dbReference type="Proteomes" id="UP000006545">
    <property type="component" value="Chromosome"/>
</dbReference>
<dbReference type="NCBIfam" id="NF011405">
    <property type="entry name" value="PRK14830.1"/>
    <property type="match status" value="1"/>
</dbReference>
<dbReference type="EMBL" id="CP002689">
    <property type="protein sequence ID" value="AEE13105.1"/>
    <property type="molecule type" value="Genomic_DNA"/>
</dbReference>
<feature type="active site" description="Proton acceptor" evidence="2">
    <location>
        <position position="63"/>
    </location>
</feature>
<feature type="binding site" evidence="2">
    <location>
        <position position="20"/>
    </location>
    <ligand>
        <name>substrate</name>
    </ligand>
</feature>
<feature type="binding site" evidence="2">
    <location>
        <begin position="16"/>
        <end position="19"/>
    </location>
    <ligand>
        <name>substrate</name>
    </ligand>
</feature>
<reference evidence="4" key="1">
    <citation type="submission" date="2011-04" db="EMBL/GenBank/DDBJ databases">
        <title>The complete genome of Porphyromonas asaccharolytica DSM 20707.</title>
        <authorList>
            <person name="Lucas S."/>
            <person name="Han J."/>
            <person name="Lapidus A."/>
            <person name="Bruce D."/>
            <person name="Goodwin L."/>
            <person name="Pitluck S."/>
            <person name="Peters L."/>
            <person name="Kyrpides N."/>
            <person name="Mavromatis K."/>
            <person name="Ivanova N."/>
            <person name="Ovchinnikova G."/>
            <person name="Pagani I."/>
            <person name="Lu M."/>
            <person name="Detter J.C."/>
            <person name="Tapia R."/>
            <person name="Han C."/>
            <person name="Land M."/>
            <person name="Hauser L."/>
            <person name="Markowitz V."/>
            <person name="Cheng J.-F."/>
            <person name="Hugenholtz P."/>
            <person name="Woyke T."/>
            <person name="Wu D."/>
            <person name="Gronow S."/>
            <person name="Wellnitz S."/>
            <person name="Brambilla E."/>
            <person name="Klenk H.-P."/>
            <person name="Eisen J.A."/>
        </authorList>
    </citation>
    <scope>NUCLEOTIDE SEQUENCE [LARGE SCALE GENOMIC DNA]</scope>
    <source>
        <strain evidence="4">ATCC 25260 / DSM 20707 / VPI 4198</strain>
    </source>
</reference>
<dbReference type="InterPro" id="IPR018520">
    <property type="entry name" value="UPP_synth-like_CS"/>
</dbReference>
<dbReference type="NCBIfam" id="TIGR00055">
    <property type="entry name" value="uppS"/>
    <property type="match status" value="1"/>
</dbReference>
<evidence type="ECO:0000313" key="3">
    <source>
        <dbReference type="EMBL" id="AEE13105.1"/>
    </source>
</evidence>
<dbReference type="InterPro" id="IPR001441">
    <property type="entry name" value="UPP_synth-like"/>
</dbReference>
<dbReference type="RefSeq" id="WP_013760549.1">
    <property type="nucleotide sequence ID" value="NC_015501.1"/>
</dbReference>
<keyword evidence="4" id="KW-1185">Reference proteome</keyword>
<dbReference type="OrthoDB" id="4191603at2"/>
<dbReference type="PANTHER" id="PTHR10291">
    <property type="entry name" value="DEHYDRODOLICHYL DIPHOSPHATE SYNTHASE FAMILY MEMBER"/>
    <property type="match status" value="1"/>
</dbReference>
<dbReference type="InterPro" id="IPR036424">
    <property type="entry name" value="UPP_synth-like_sf"/>
</dbReference>
<dbReference type="GO" id="GO:0016094">
    <property type="term" value="P:polyprenol biosynthetic process"/>
    <property type="evidence" value="ECO:0007669"/>
    <property type="project" value="TreeGrafter"/>
</dbReference>
<keyword evidence="1 2" id="KW-0808">Transferase</keyword>
<organism evidence="3 4">
    <name type="scientific">Porphyromonas asaccharolytica (strain ATCC 25260 / DSM 20707 / BCRC 10618 / CCUG 7834 / JCM 6326 / LMG 13178 / VPI 4198 / B440)</name>
    <name type="common">Bacteroides asaccharolyticus</name>
    <dbReference type="NCBI Taxonomy" id="879243"/>
    <lineage>
        <taxon>Bacteria</taxon>
        <taxon>Pseudomonadati</taxon>
        <taxon>Bacteroidota</taxon>
        <taxon>Bacteroidia</taxon>
        <taxon>Bacteroidales</taxon>
        <taxon>Porphyromonadaceae</taxon>
        <taxon>Porphyromonas</taxon>
    </lineage>
</organism>
<feature type="binding site" evidence="2">
    <location>
        <position position="28"/>
    </location>
    <ligand>
        <name>substrate</name>
    </ligand>
</feature>
<keyword evidence="2" id="KW-0460">Magnesium</keyword>
<evidence type="ECO:0000256" key="2">
    <source>
        <dbReference type="HAMAP-Rule" id="MF_01139"/>
    </source>
</evidence>
<sequence>MMKQQTPQHIAIIMDGNGRWAQRRDLSRSYGHKQGTDVLEKTLSAVADRGIPYLTVYAFSTENWSRPESEVNYIMQLLAEGLHEYTPRFIKEGVRLRAIGDIDQLPAQTAAQLRDSMEQTKDGQRITLCIALSYSSYTEVSHAIRHIVADVQSGRLSSDDLSRPELINDYLYTSGMPMPDLLIRTGGEQRLSNFLLLQSAYTELYFTDTLWPDFDEAELDKALADYASRQRRFGKVLQ</sequence>
<gene>
    <name evidence="3" type="ordered locus">Poras_1163</name>
</gene>
<dbReference type="FunFam" id="3.40.1180.10:FF:000001">
    <property type="entry name" value="(2E,6E)-farnesyl-diphosphate-specific ditrans,polycis-undecaprenyl-diphosphate synthase"/>
    <property type="match status" value="1"/>
</dbReference>
<dbReference type="HOGENOM" id="CLU_038505_1_1_10"/>
<feature type="binding site" evidence="2">
    <location>
        <position position="15"/>
    </location>
    <ligand>
        <name>Mg(2+)</name>
        <dbReference type="ChEBI" id="CHEBI:18420"/>
    </ligand>
</feature>
<proteinExistence type="inferred from homology"/>
<feature type="binding site" evidence="2">
    <location>
        <position position="64"/>
    </location>
    <ligand>
        <name>substrate</name>
    </ligand>
</feature>
<protein>
    <recommendedName>
        <fullName evidence="2">Isoprenyl transferase</fullName>
        <ecNumber evidence="2">2.5.1.-</ecNumber>
    </recommendedName>
</protein>
<evidence type="ECO:0000313" key="4">
    <source>
        <dbReference type="Proteomes" id="UP000006545"/>
    </source>
</evidence>
<dbReference type="PROSITE" id="PS01066">
    <property type="entry name" value="UPP_SYNTHASE"/>
    <property type="match status" value="1"/>
</dbReference>
<feature type="binding site" evidence="2">
    <location>
        <begin position="190"/>
        <end position="192"/>
    </location>
    <ligand>
        <name>substrate</name>
    </ligand>
</feature>
<feature type="binding site" evidence="2">
    <location>
        <position position="66"/>
    </location>
    <ligand>
        <name>substrate</name>
    </ligand>
</feature>
<name>F4KLF7_PORAD</name>
<dbReference type="GO" id="GO:0045547">
    <property type="term" value="F:ditrans,polycis-polyprenyl diphosphate synthase [(2E,6E)-farnesyl diphosphate specific] activity"/>
    <property type="evidence" value="ECO:0007669"/>
    <property type="project" value="TreeGrafter"/>
</dbReference>
<accession>F4KLF7</accession>
<dbReference type="STRING" id="879243.Poras_1163"/>
<comment type="cofactor">
    <cofactor evidence="2">
        <name>Mg(2+)</name>
        <dbReference type="ChEBI" id="CHEBI:18420"/>
    </cofactor>
    <text evidence="2">Binds 2 magnesium ions per subunit.</text>
</comment>
<dbReference type="PANTHER" id="PTHR10291:SF0">
    <property type="entry name" value="DEHYDRODOLICHYL DIPHOSPHATE SYNTHASE 2"/>
    <property type="match status" value="1"/>
</dbReference>
<dbReference type="HAMAP" id="MF_01139">
    <property type="entry name" value="ISPT"/>
    <property type="match status" value="1"/>
</dbReference>
<feature type="active site" evidence="2">
    <location>
        <position position="15"/>
    </location>
</feature>
<dbReference type="AlphaFoldDB" id="F4KLF7"/>
<feature type="binding site" evidence="2">
    <location>
        <begin position="60"/>
        <end position="62"/>
    </location>
    <ligand>
        <name>substrate</name>
    </ligand>
</feature>
<feature type="binding site" evidence="2">
    <location>
        <position position="203"/>
    </location>
    <ligand>
        <name>Mg(2+)</name>
        <dbReference type="ChEBI" id="CHEBI:18420"/>
    </ligand>
</feature>
<dbReference type="Pfam" id="PF01255">
    <property type="entry name" value="Prenyltransf"/>
    <property type="match status" value="1"/>
</dbReference>
<feature type="binding site" evidence="2">
    <location>
        <position position="32"/>
    </location>
    <ligand>
        <name>substrate</name>
    </ligand>
</feature>
<dbReference type="EC" id="2.5.1.-" evidence="2"/>
<dbReference type="GO" id="GO:0000287">
    <property type="term" value="F:magnesium ion binding"/>
    <property type="evidence" value="ECO:0007669"/>
    <property type="project" value="UniProtKB-UniRule"/>
</dbReference>
<comment type="subunit">
    <text evidence="2">Homodimer.</text>
</comment>
<comment type="similarity">
    <text evidence="2">Belongs to the UPP synthase family.</text>
</comment>
<feature type="binding site" evidence="2">
    <location>
        <position position="184"/>
    </location>
    <ligand>
        <name>substrate</name>
    </ligand>
</feature>
<dbReference type="Gene3D" id="3.40.1180.10">
    <property type="entry name" value="Decaprenyl diphosphate synthase-like"/>
    <property type="match status" value="1"/>
</dbReference>
<dbReference type="CDD" id="cd00475">
    <property type="entry name" value="Cis_IPPS"/>
    <property type="match status" value="1"/>
</dbReference>